<dbReference type="EMBL" id="BK016144">
    <property type="protein sequence ID" value="DAF98318.1"/>
    <property type="molecule type" value="Genomic_DNA"/>
</dbReference>
<protein>
    <submittedName>
        <fullName evidence="1">Uncharacterized protein</fullName>
    </submittedName>
</protein>
<evidence type="ECO:0000313" key="1">
    <source>
        <dbReference type="EMBL" id="DAF98318.1"/>
    </source>
</evidence>
<reference evidence="1" key="1">
    <citation type="journal article" date="2021" name="Proc. Natl. Acad. Sci. U.S.A.">
        <title>A Catalog of Tens of Thousands of Viruses from Human Metagenomes Reveals Hidden Associations with Chronic Diseases.</title>
        <authorList>
            <person name="Tisza M.J."/>
            <person name="Buck C.B."/>
        </authorList>
    </citation>
    <scope>NUCLEOTIDE SEQUENCE</scope>
    <source>
        <strain evidence="1">CtaDn21</strain>
    </source>
</reference>
<accession>A0A8S5UVB1</accession>
<proteinExistence type="predicted"/>
<name>A0A8S5UVB1_9CAUD</name>
<sequence>MFESSKIKVQKFENLRDKKFGKFRPKLRKS</sequence>
<organism evidence="1">
    <name type="scientific">Siphoviridae sp. ctaDn21</name>
    <dbReference type="NCBI Taxonomy" id="2825563"/>
    <lineage>
        <taxon>Viruses</taxon>
        <taxon>Duplodnaviria</taxon>
        <taxon>Heunggongvirae</taxon>
        <taxon>Uroviricota</taxon>
        <taxon>Caudoviricetes</taxon>
    </lineage>
</organism>